<dbReference type="InterPro" id="IPR038765">
    <property type="entry name" value="Papain-like_cys_pep_sf"/>
</dbReference>
<dbReference type="SMART" id="SM00720">
    <property type="entry name" value="calpain_III"/>
    <property type="match status" value="1"/>
</dbReference>
<dbReference type="GO" id="GO:0046872">
    <property type="term" value="F:metal ion binding"/>
    <property type="evidence" value="ECO:0007669"/>
    <property type="project" value="UniProtKB-KW"/>
</dbReference>
<gene>
    <name evidence="12" type="ORF">GDO81_020581</name>
    <name evidence="11" type="ORF">GDO81_020624</name>
</gene>
<proteinExistence type="inferred from homology"/>
<dbReference type="InterPro" id="IPR001300">
    <property type="entry name" value="Peptidase_C2_calpain_cat"/>
</dbReference>
<keyword evidence="2" id="KW-0645">Protease</keyword>
<dbReference type="EMBL" id="WNYA01013683">
    <property type="protein sequence ID" value="KAG8539655.1"/>
    <property type="molecule type" value="Genomic_DNA"/>
</dbReference>
<feature type="domain" description="Calpain catalytic" evidence="10">
    <location>
        <begin position="1"/>
        <end position="101"/>
    </location>
</feature>
<dbReference type="CDD" id="cd00214">
    <property type="entry name" value="Calpain_III"/>
    <property type="match status" value="1"/>
</dbReference>
<accession>A0AAV6YXE7</accession>
<keyword evidence="6" id="KW-0788">Thiol protease</keyword>
<dbReference type="Gene3D" id="2.60.120.380">
    <property type="match status" value="1"/>
</dbReference>
<evidence type="ECO:0000256" key="1">
    <source>
        <dbReference type="ARBA" id="ARBA00007623"/>
    </source>
</evidence>
<dbReference type="PANTHER" id="PTHR10183:SF280">
    <property type="entry name" value="CALPAIN-12"/>
    <property type="match status" value="1"/>
</dbReference>
<dbReference type="EMBL" id="WNYA01013831">
    <property type="protein sequence ID" value="KAG8539625.1"/>
    <property type="molecule type" value="Genomic_DNA"/>
</dbReference>
<dbReference type="AlphaFoldDB" id="A0AAV6YXE7"/>
<evidence type="ECO:0000313" key="13">
    <source>
        <dbReference type="Proteomes" id="UP000824782"/>
    </source>
</evidence>
<keyword evidence="13" id="KW-1185">Reference proteome</keyword>
<dbReference type="GO" id="GO:0006508">
    <property type="term" value="P:proteolysis"/>
    <property type="evidence" value="ECO:0007669"/>
    <property type="project" value="UniProtKB-KW"/>
</dbReference>
<evidence type="ECO:0000313" key="11">
    <source>
        <dbReference type="EMBL" id="KAG8539625.1"/>
    </source>
</evidence>
<dbReference type="FunFam" id="2.60.120.380:FF:000001">
    <property type="entry name" value="Calpain-1 catalytic subunit"/>
    <property type="match status" value="1"/>
</dbReference>
<dbReference type="InterPro" id="IPR033883">
    <property type="entry name" value="C2_III"/>
</dbReference>
<keyword evidence="4" id="KW-0677">Repeat</keyword>
<reference evidence="11" key="1">
    <citation type="thesis" date="2020" institute="ProQuest LLC" country="789 East Eisenhower Parkway, Ann Arbor, MI, USA">
        <title>Comparative Genomics and Chromosome Evolution.</title>
        <authorList>
            <person name="Mudd A.B."/>
        </authorList>
    </citation>
    <scope>NUCLEOTIDE SEQUENCE</scope>
    <source>
        <strain evidence="11">237g6f4</strain>
        <tissue evidence="11">Blood</tissue>
    </source>
</reference>
<feature type="non-terminal residue" evidence="11">
    <location>
        <position position="1"/>
    </location>
</feature>
<keyword evidence="7" id="KW-0106">Calcium</keyword>
<keyword evidence="3" id="KW-0479">Metal-binding</keyword>
<feature type="active site" evidence="8">
    <location>
        <position position="43"/>
    </location>
</feature>
<dbReference type="Gene3D" id="3.90.70.10">
    <property type="entry name" value="Cysteine proteinases"/>
    <property type="match status" value="1"/>
</dbReference>
<dbReference type="GO" id="GO:0005737">
    <property type="term" value="C:cytoplasm"/>
    <property type="evidence" value="ECO:0007669"/>
    <property type="project" value="TreeGrafter"/>
</dbReference>
<dbReference type="InterPro" id="IPR022684">
    <property type="entry name" value="Calpain_cysteine_protease"/>
</dbReference>
<dbReference type="PRINTS" id="PR00704">
    <property type="entry name" value="CALPAIN"/>
</dbReference>
<evidence type="ECO:0000256" key="3">
    <source>
        <dbReference type="ARBA" id="ARBA00022723"/>
    </source>
</evidence>
<evidence type="ECO:0000256" key="6">
    <source>
        <dbReference type="ARBA" id="ARBA00022807"/>
    </source>
</evidence>
<dbReference type="SUPFAM" id="SSF54001">
    <property type="entry name" value="Cysteine proteinases"/>
    <property type="match status" value="1"/>
</dbReference>
<dbReference type="Pfam" id="PF01067">
    <property type="entry name" value="Calpain_III"/>
    <property type="match status" value="1"/>
</dbReference>
<dbReference type="InterPro" id="IPR036213">
    <property type="entry name" value="Calpain_III_sf"/>
</dbReference>
<evidence type="ECO:0000256" key="2">
    <source>
        <dbReference type="ARBA" id="ARBA00022670"/>
    </source>
</evidence>
<protein>
    <recommendedName>
        <fullName evidence="10">Calpain catalytic domain-containing protein</fullName>
    </recommendedName>
</protein>
<dbReference type="SUPFAM" id="SSF49758">
    <property type="entry name" value="Calpain large subunit, middle domain (domain III)"/>
    <property type="match status" value="1"/>
</dbReference>
<evidence type="ECO:0000259" key="10">
    <source>
        <dbReference type="PROSITE" id="PS50203"/>
    </source>
</evidence>
<comment type="similarity">
    <text evidence="1">Belongs to the peptidase C2 family.</text>
</comment>
<evidence type="ECO:0000256" key="5">
    <source>
        <dbReference type="ARBA" id="ARBA00022801"/>
    </source>
</evidence>
<dbReference type="GO" id="GO:0004198">
    <property type="term" value="F:calcium-dependent cysteine-type endopeptidase activity"/>
    <property type="evidence" value="ECO:0007669"/>
    <property type="project" value="InterPro"/>
</dbReference>
<comment type="caution">
    <text evidence="11">The sequence shown here is derived from an EMBL/GenBank/DDBJ whole genome shotgun (WGS) entry which is preliminary data.</text>
</comment>
<dbReference type="InterPro" id="IPR022683">
    <property type="entry name" value="Calpain_III"/>
</dbReference>
<sequence length="261" mass="30012">ILNPSETEMRTPEGLVKGHAYSIIGVAEVEYHSRRIPLLRLRNPWGKVEWNGRWSDNSSAWLLLDNATSKNLQLRGEDGEFWMQMDDFLRYFDTLEICNLTADLACNDHTHPWNSNSFQGTWVRGHNAGGCRNYKGTFWSNPQYMVTVEGDDQTHPCTLLASLLQKDRRKERATGRDFLVIGFEIFKVPDQFRDMTLVSQRATALSSLIPMALTPYIAKRDITGRYELAPGQYLIIPTTFMPQEESSFSLRVFTETQHTLE</sequence>
<feature type="active site" evidence="8">
    <location>
        <position position="19"/>
    </location>
</feature>
<keyword evidence="5" id="KW-0378">Hydrolase</keyword>
<dbReference type="Pfam" id="PF00648">
    <property type="entry name" value="Peptidase_C2"/>
    <property type="match status" value="1"/>
</dbReference>
<comment type="caution">
    <text evidence="9">Lacks conserved residue(s) required for the propagation of feature annotation.</text>
</comment>
<dbReference type="PROSITE" id="PS50203">
    <property type="entry name" value="CALPAIN_CAT"/>
    <property type="match status" value="1"/>
</dbReference>
<organism evidence="11 13">
    <name type="scientific">Engystomops pustulosus</name>
    <name type="common">Tungara frog</name>
    <name type="synonym">Physalaemus pustulosus</name>
    <dbReference type="NCBI Taxonomy" id="76066"/>
    <lineage>
        <taxon>Eukaryota</taxon>
        <taxon>Metazoa</taxon>
        <taxon>Chordata</taxon>
        <taxon>Craniata</taxon>
        <taxon>Vertebrata</taxon>
        <taxon>Euteleostomi</taxon>
        <taxon>Amphibia</taxon>
        <taxon>Batrachia</taxon>
        <taxon>Anura</taxon>
        <taxon>Neobatrachia</taxon>
        <taxon>Hyloidea</taxon>
        <taxon>Leptodactylidae</taxon>
        <taxon>Leiuperinae</taxon>
        <taxon>Engystomops</taxon>
    </lineage>
</organism>
<dbReference type="FunFam" id="3.90.70.10:FF:000001">
    <property type="entry name" value="Calpain-1 catalytic subunit"/>
    <property type="match status" value="1"/>
</dbReference>
<evidence type="ECO:0000256" key="9">
    <source>
        <dbReference type="PROSITE-ProRule" id="PRU00239"/>
    </source>
</evidence>
<evidence type="ECO:0000256" key="4">
    <source>
        <dbReference type="ARBA" id="ARBA00022737"/>
    </source>
</evidence>
<evidence type="ECO:0000256" key="8">
    <source>
        <dbReference type="PIRSR" id="PIRSR622684-1"/>
    </source>
</evidence>
<evidence type="ECO:0000313" key="12">
    <source>
        <dbReference type="EMBL" id="KAG8539655.1"/>
    </source>
</evidence>
<name>A0AAV6YXE7_ENGPU</name>
<dbReference type="InterPro" id="IPR022682">
    <property type="entry name" value="Calpain_domain_III"/>
</dbReference>
<dbReference type="Proteomes" id="UP000824782">
    <property type="component" value="Unassembled WGS sequence"/>
</dbReference>
<dbReference type="PANTHER" id="PTHR10183">
    <property type="entry name" value="CALPAIN"/>
    <property type="match status" value="1"/>
</dbReference>
<evidence type="ECO:0000256" key="7">
    <source>
        <dbReference type="ARBA" id="ARBA00022837"/>
    </source>
</evidence>